<dbReference type="InterPro" id="IPR042521">
    <property type="entry name" value="DYRK"/>
</dbReference>
<dbReference type="GO" id="GO:0004674">
    <property type="term" value="F:protein serine/threonine kinase activity"/>
    <property type="evidence" value="ECO:0007669"/>
    <property type="project" value="UniProtKB-KW"/>
</dbReference>
<dbReference type="PROSITE" id="PS50011">
    <property type="entry name" value="PROTEIN_KINASE_DOM"/>
    <property type="match status" value="1"/>
</dbReference>
<evidence type="ECO:0000256" key="10">
    <source>
        <dbReference type="ARBA" id="ARBA00051680"/>
    </source>
</evidence>
<name>A0AAD1XVS9_EUPCR</name>
<keyword evidence="5 11" id="KW-0547">Nucleotide-binding</keyword>
<evidence type="ECO:0000256" key="6">
    <source>
        <dbReference type="ARBA" id="ARBA00022777"/>
    </source>
</evidence>
<dbReference type="InterPro" id="IPR000719">
    <property type="entry name" value="Prot_kinase_dom"/>
</dbReference>
<dbReference type="PROSITE" id="PS00108">
    <property type="entry name" value="PROTEIN_KINASE_ST"/>
    <property type="match status" value="1"/>
</dbReference>
<feature type="domain" description="Protein kinase" evidence="13">
    <location>
        <begin position="587"/>
        <end position="954"/>
    </location>
</feature>
<dbReference type="Gene3D" id="3.30.10.30">
    <property type="entry name" value="DYRK"/>
    <property type="match status" value="1"/>
</dbReference>
<evidence type="ECO:0000256" key="8">
    <source>
        <dbReference type="ARBA" id="ARBA00049003"/>
    </source>
</evidence>
<dbReference type="PANTHER" id="PTHR24058:SF22">
    <property type="entry name" value="DUAL SPECIFICITY TYROSINE-PHOSPHORYLATION-REGULATED KINASE 4"/>
    <property type="match status" value="1"/>
</dbReference>
<dbReference type="Pfam" id="PF00069">
    <property type="entry name" value="Pkinase"/>
    <property type="match status" value="1"/>
</dbReference>
<dbReference type="SUPFAM" id="SSF56112">
    <property type="entry name" value="Protein kinase-like (PK-like)"/>
    <property type="match status" value="1"/>
</dbReference>
<dbReference type="AlphaFoldDB" id="A0AAD1XVS9"/>
<evidence type="ECO:0000256" key="12">
    <source>
        <dbReference type="SAM" id="MobiDB-lite"/>
    </source>
</evidence>
<dbReference type="Gene3D" id="3.30.200.20">
    <property type="entry name" value="Phosphorylase Kinase, domain 1"/>
    <property type="match status" value="1"/>
</dbReference>
<evidence type="ECO:0000259" key="13">
    <source>
        <dbReference type="PROSITE" id="PS50011"/>
    </source>
</evidence>
<dbReference type="SMART" id="SM00220">
    <property type="entry name" value="S_TKc"/>
    <property type="match status" value="1"/>
</dbReference>
<feature type="compositionally biased region" description="Polar residues" evidence="12">
    <location>
        <begin position="118"/>
        <end position="132"/>
    </location>
</feature>
<keyword evidence="3" id="KW-0723">Serine/threonine-protein kinase</keyword>
<keyword evidence="6" id="KW-0418">Kinase</keyword>
<dbReference type="EMBL" id="CAMPGE010022289">
    <property type="protein sequence ID" value="CAI2380338.1"/>
    <property type="molecule type" value="Genomic_DNA"/>
</dbReference>
<dbReference type="GO" id="GO:0005737">
    <property type="term" value="C:cytoplasm"/>
    <property type="evidence" value="ECO:0007669"/>
    <property type="project" value="TreeGrafter"/>
</dbReference>
<dbReference type="GO" id="GO:0005856">
    <property type="term" value="C:cytoskeleton"/>
    <property type="evidence" value="ECO:0007669"/>
    <property type="project" value="TreeGrafter"/>
</dbReference>
<feature type="region of interest" description="Disordered" evidence="12">
    <location>
        <begin position="99"/>
        <end position="132"/>
    </location>
</feature>
<organism evidence="14 15">
    <name type="scientific">Euplotes crassus</name>
    <dbReference type="NCBI Taxonomy" id="5936"/>
    <lineage>
        <taxon>Eukaryota</taxon>
        <taxon>Sar</taxon>
        <taxon>Alveolata</taxon>
        <taxon>Ciliophora</taxon>
        <taxon>Intramacronucleata</taxon>
        <taxon>Spirotrichea</taxon>
        <taxon>Hypotrichia</taxon>
        <taxon>Euplotida</taxon>
        <taxon>Euplotidae</taxon>
        <taxon>Moneuplotes</taxon>
    </lineage>
</organism>
<accession>A0AAD1XVS9</accession>
<dbReference type="GO" id="GO:0005524">
    <property type="term" value="F:ATP binding"/>
    <property type="evidence" value="ECO:0007669"/>
    <property type="project" value="UniProtKB-UniRule"/>
</dbReference>
<evidence type="ECO:0000256" key="11">
    <source>
        <dbReference type="PROSITE-ProRule" id="PRU10141"/>
    </source>
</evidence>
<dbReference type="PANTHER" id="PTHR24058">
    <property type="entry name" value="DUAL SPECIFICITY PROTEIN KINASE"/>
    <property type="match status" value="1"/>
</dbReference>
<evidence type="ECO:0000256" key="7">
    <source>
        <dbReference type="ARBA" id="ARBA00022840"/>
    </source>
</evidence>
<comment type="catalytic activity">
    <reaction evidence="9">
        <text>L-threonyl-[protein] + ATP = O-phospho-L-threonyl-[protein] + ADP + H(+)</text>
        <dbReference type="Rhea" id="RHEA:46608"/>
        <dbReference type="Rhea" id="RHEA-COMP:11060"/>
        <dbReference type="Rhea" id="RHEA-COMP:11605"/>
        <dbReference type="ChEBI" id="CHEBI:15378"/>
        <dbReference type="ChEBI" id="CHEBI:30013"/>
        <dbReference type="ChEBI" id="CHEBI:30616"/>
        <dbReference type="ChEBI" id="CHEBI:61977"/>
        <dbReference type="ChEBI" id="CHEBI:456216"/>
        <dbReference type="EC" id="2.7.12.1"/>
    </reaction>
</comment>
<evidence type="ECO:0000256" key="2">
    <source>
        <dbReference type="ARBA" id="ARBA00013203"/>
    </source>
</evidence>
<keyword evidence="7 11" id="KW-0067">ATP-binding</keyword>
<evidence type="ECO:0000256" key="3">
    <source>
        <dbReference type="ARBA" id="ARBA00022527"/>
    </source>
</evidence>
<dbReference type="EC" id="2.7.12.1" evidence="2"/>
<evidence type="ECO:0000256" key="4">
    <source>
        <dbReference type="ARBA" id="ARBA00022679"/>
    </source>
</evidence>
<dbReference type="InterPro" id="IPR017441">
    <property type="entry name" value="Protein_kinase_ATP_BS"/>
</dbReference>
<keyword evidence="15" id="KW-1185">Reference proteome</keyword>
<proteinExistence type="inferred from homology"/>
<dbReference type="PROSITE" id="PS00107">
    <property type="entry name" value="PROTEIN_KINASE_ATP"/>
    <property type="match status" value="1"/>
</dbReference>
<sequence>MGGKNLNVKHSLDFKRSNQTNGVASLKERLRQNANVKKWKGRREKHFGNNMGQKVSNFNSPETYLPINTRYGVKNNSFSKPKNDDQYMKNMRKVYHTIDYENGRNKAGQPKRKKFGSYNPSQSPSHSGSLTRSNKFLASNDFAFSTSQYRSNKEFDASLDIKGTGGHNRRASNNVISSGLSNLKRRKRQQDMGINGVHSFRNSFHNNNASLSTLYNKNSGMGSFWGVSSNVNNSLNSINKRSKEKIIPQNARQSLHLKLKKKIFQNSKKSIGENRREIHMLPTNTFNRKNFNEKYGLNMKNNNEGLLVKSYNNPIPGNASTSLDNYHTKSHEDVIKSSSSIMFKNMDNQRHKPINGQINHKILASLANKNMKDQLSNKKKPKKDLSADARIINAYSYDKRKKKDNSKVPTMGSTVDPENNSENMTQEQFQTEVKSYPQPHKQNSFINKISDDLKHIDEKQYGSEGKINEYDDVPKEFDSPSQYKAISPSPNLNTSAMSKEVALEDGSFRIREDESKTNAKQFPMTAAKAILHYGKYLSEYEESEILNYSLVYYINKSISIDQRSGKKSKKNTQNFKVIKGEQLCYRYEIIESLGKGAFGEVIKCFDHKEKCDIAIKILKNSSDNYEQGMNEVNILRYVKENDPEDVRNIIKVNDTFIFRNQICIGFEIMDMNLYDVIKGRNFRGMKVKYIRRIALHILVGLCFLARQNVIHCDIKPENILLKKKDDQKGYIIKIIDFGSACFKDNIVYSYVQSRFYRAPEISLGIRTYSQAIDMWSFGAMLAELYTGIPLFPAESEEELLGLIMELRGPMPLYMVKEGMKGSKYFKDDGTPKEHVALMPRSKTQNSKDKHRLDLDEYAKMCAMKEGMSEQILNSSQKSSSEGSEEDSDEDESVALKHDLHLDSPSKHHYVVGAKTLDYVMQCEDSEFVDFIERCLDLDHKRRLTAKDALKHPWIIKGLK</sequence>
<feature type="compositionally biased region" description="Polar residues" evidence="12">
    <location>
        <begin position="407"/>
        <end position="432"/>
    </location>
</feature>
<comment type="catalytic activity">
    <reaction evidence="10">
        <text>L-tyrosyl-[protein] + ATP = O-phospho-L-tyrosyl-[protein] + ADP + H(+)</text>
        <dbReference type="Rhea" id="RHEA:10596"/>
        <dbReference type="Rhea" id="RHEA-COMP:10136"/>
        <dbReference type="Rhea" id="RHEA-COMP:20101"/>
        <dbReference type="ChEBI" id="CHEBI:15378"/>
        <dbReference type="ChEBI" id="CHEBI:30616"/>
        <dbReference type="ChEBI" id="CHEBI:46858"/>
        <dbReference type="ChEBI" id="CHEBI:61978"/>
        <dbReference type="ChEBI" id="CHEBI:456216"/>
        <dbReference type="EC" id="2.7.12.1"/>
    </reaction>
</comment>
<evidence type="ECO:0000313" key="15">
    <source>
        <dbReference type="Proteomes" id="UP001295684"/>
    </source>
</evidence>
<feature type="region of interest" description="Disordered" evidence="12">
    <location>
        <begin position="869"/>
        <end position="893"/>
    </location>
</feature>
<protein>
    <recommendedName>
        <fullName evidence="2">dual-specificity kinase</fullName>
        <ecNumber evidence="2">2.7.12.1</ecNumber>
    </recommendedName>
</protein>
<dbReference type="GO" id="GO:0004712">
    <property type="term" value="F:protein serine/threonine/tyrosine kinase activity"/>
    <property type="evidence" value="ECO:0007669"/>
    <property type="project" value="UniProtKB-EC"/>
</dbReference>
<evidence type="ECO:0000256" key="9">
    <source>
        <dbReference type="ARBA" id="ARBA00049308"/>
    </source>
</evidence>
<feature type="binding site" evidence="11">
    <location>
        <position position="616"/>
    </location>
    <ligand>
        <name>ATP</name>
        <dbReference type="ChEBI" id="CHEBI:30616"/>
    </ligand>
</feature>
<gene>
    <name evidence="14" type="ORF">ECRASSUSDP1_LOCUS21772</name>
</gene>
<evidence type="ECO:0000256" key="1">
    <source>
        <dbReference type="ARBA" id="ARBA00008867"/>
    </source>
</evidence>
<dbReference type="Proteomes" id="UP001295684">
    <property type="component" value="Unassembled WGS sequence"/>
</dbReference>
<comment type="similarity">
    <text evidence="1">Belongs to the protein kinase superfamily. CMGC Ser/Thr protein kinase family. MNB/DYRK subfamily.</text>
</comment>
<comment type="caution">
    <text evidence="14">The sequence shown here is derived from an EMBL/GenBank/DDBJ whole genome shotgun (WGS) entry which is preliminary data.</text>
</comment>
<dbReference type="Gene3D" id="1.10.510.10">
    <property type="entry name" value="Transferase(Phosphotransferase) domain 1"/>
    <property type="match status" value="1"/>
</dbReference>
<feature type="region of interest" description="Disordered" evidence="12">
    <location>
        <begin position="400"/>
        <end position="432"/>
    </location>
</feature>
<comment type="catalytic activity">
    <reaction evidence="8">
        <text>L-seryl-[protein] + ATP = O-phospho-L-seryl-[protein] + ADP + H(+)</text>
        <dbReference type="Rhea" id="RHEA:17989"/>
        <dbReference type="Rhea" id="RHEA-COMP:9863"/>
        <dbReference type="Rhea" id="RHEA-COMP:11604"/>
        <dbReference type="ChEBI" id="CHEBI:15378"/>
        <dbReference type="ChEBI" id="CHEBI:29999"/>
        <dbReference type="ChEBI" id="CHEBI:30616"/>
        <dbReference type="ChEBI" id="CHEBI:83421"/>
        <dbReference type="ChEBI" id="CHEBI:456216"/>
        <dbReference type="EC" id="2.7.12.1"/>
    </reaction>
</comment>
<dbReference type="InterPro" id="IPR050494">
    <property type="entry name" value="Ser_Thr_dual-spec_kinase"/>
</dbReference>
<dbReference type="InterPro" id="IPR011009">
    <property type="entry name" value="Kinase-like_dom_sf"/>
</dbReference>
<evidence type="ECO:0000313" key="14">
    <source>
        <dbReference type="EMBL" id="CAI2380338.1"/>
    </source>
</evidence>
<dbReference type="InterPro" id="IPR008271">
    <property type="entry name" value="Ser/Thr_kinase_AS"/>
</dbReference>
<keyword evidence="4" id="KW-0808">Transferase</keyword>
<feature type="compositionally biased region" description="Acidic residues" evidence="12">
    <location>
        <begin position="882"/>
        <end position="892"/>
    </location>
</feature>
<reference evidence="14" key="1">
    <citation type="submission" date="2023-07" db="EMBL/GenBank/DDBJ databases">
        <authorList>
            <consortium name="AG Swart"/>
            <person name="Singh M."/>
            <person name="Singh A."/>
            <person name="Seah K."/>
            <person name="Emmerich C."/>
        </authorList>
    </citation>
    <scope>NUCLEOTIDE SEQUENCE</scope>
    <source>
        <strain evidence="14">DP1</strain>
    </source>
</reference>
<evidence type="ECO:0000256" key="5">
    <source>
        <dbReference type="ARBA" id="ARBA00022741"/>
    </source>
</evidence>